<protein>
    <submittedName>
        <fullName evidence="8">Putative serine protease HtrA</fullName>
    </submittedName>
</protein>
<dbReference type="Gene3D" id="2.40.10.120">
    <property type="match status" value="1"/>
</dbReference>
<dbReference type="InterPro" id="IPR001478">
    <property type="entry name" value="PDZ"/>
</dbReference>
<reference evidence="9" key="1">
    <citation type="submission" date="2019-06" db="EMBL/GenBank/DDBJ databases">
        <title>Gordonia isolated from sludge of a wastewater treatment plant.</title>
        <authorList>
            <person name="Tamura T."/>
            <person name="Aoyama K."/>
            <person name="Kang Y."/>
            <person name="Saito S."/>
            <person name="Akiyama N."/>
            <person name="Yazawa K."/>
            <person name="Gonoi T."/>
            <person name="Mikami Y."/>
        </authorList>
    </citation>
    <scope>NUCLEOTIDE SEQUENCE [LARGE SCALE GENOMIC DNA]</scope>
    <source>
        <strain evidence="9">NBRC 107696</strain>
    </source>
</reference>
<dbReference type="PRINTS" id="PR00834">
    <property type="entry name" value="PROTEASES2C"/>
</dbReference>
<evidence type="ECO:0000256" key="1">
    <source>
        <dbReference type="ARBA" id="ARBA00010541"/>
    </source>
</evidence>
<evidence type="ECO:0000259" key="7">
    <source>
        <dbReference type="PROSITE" id="PS50106"/>
    </source>
</evidence>
<keyword evidence="6" id="KW-0812">Transmembrane</keyword>
<feature type="domain" description="PDZ" evidence="7">
    <location>
        <begin position="365"/>
        <end position="423"/>
    </location>
</feature>
<dbReference type="Proteomes" id="UP000444960">
    <property type="component" value="Unassembled WGS sequence"/>
</dbReference>
<evidence type="ECO:0000256" key="4">
    <source>
        <dbReference type="ARBA" id="ARBA00022825"/>
    </source>
</evidence>
<evidence type="ECO:0000256" key="5">
    <source>
        <dbReference type="SAM" id="MobiDB-lite"/>
    </source>
</evidence>
<name>A0A7I9VAH1_9ACTN</name>
<dbReference type="GO" id="GO:0004252">
    <property type="term" value="F:serine-type endopeptidase activity"/>
    <property type="evidence" value="ECO:0007669"/>
    <property type="project" value="InterPro"/>
</dbReference>
<keyword evidence="2 8" id="KW-0645">Protease</keyword>
<dbReference type="InterPro" id="IPR009003">
    <property type="entry name" value="Peptidase_S1_PA"/>
</dbReference>
<dbReference type="InterPro" id="IPR001940">
    <property type="entry name" value="Peptidase_S1C"/>
</dbReference>
<comment type="caution">
    <text evidence="8">The sequence shown here is derived from an EMBL/GenBank/DDBJ whole genome shotgun (WGS) entry which is preliminary data.</text>
</comment>
<evidence type="ECO:0000256" key="3">
    <source>
        <dbReference type="ARBA" id="ARBA00022801"/>
    </source>
</evidence>
<dbReference type="GO" id="GO:0006508">
    <property type="term" value="P:proteolysis"/>
    <property type="evidence" value="ECO:0007669"/>
    <property type="project" value="UniProtKB-KW"/>
</dbReference>
<dbReference type="SMART" id="SM00228">
    <property type="entry name" value="PDZ"/>
    <property type="match status" value="1"/>
</dbReference>
<keyword evidence="6" id="KW-0472">Membrane</keyword>
<dbReference type="SUPFAM" id="SSF50494">
    <property type="entry name" value="Trypsin-like serine proteases"/>
    <property type="match status" value="1"/>
</dbReference>
<keyword evidence="9" id="KW-1185">Reference proteome</keyword>
<keyword evidence="6" id="KW-1133">Transmembrane helix</keyword>
<dbReference type="PROSITE" id="PS50106">
    <property type="entry name" value="PDZ"/>
    <property type="match status" value="1"/>
</dbReference>
<dbReference type="InterPro" id="IPR051201">
    <property type="entry name" value="Chloro_Bact_Ser_Proteases"/>
</dbReference>
<dbReference type="PANTHER" id="PTHR43343">
    <property type="entry name" value="PEPTIDASE S12"/>
    <property type="match status" value="1"/>
</dbReference>
<feature type="compositionally biased region" description="Basic and acidic residues" evidence="5">
    <location>
        <begin position="37"/>
        <end position="47"/>
    </location>
</feature>
<evidence type="ECO:0000313" key="9">
    <source>
        <dbReference type="Proteomes" id="UP000444960"/>
    </source>
</evidence>
<feature type="transmembrane region" description="Helical" evidence="6">
    <location>
        <begin position="109"/>
        <end position="132"/>
    </location>
</feature>
<dbReference type="EMBL" id="BJOV01000005">
    <property type="protein sequence ID" value="GEE02070.1"/>
    <property type="molecule type" value="Genomic_DNA"/>
</dbReference>
<dbReference type="Gene3D" id="2.30.42.10">
    <property type="match status" value="1"/>
</dbReference>
<evidence type="ECO:0000256" key="6">
    <source>
        <dbReference type="SAM" id="Phobius"/>
    </source>
</evidence>
<keyword evidence="3" id="KW-0378">Hydrolase</keyword>
<keyword evidence="4" id="KW-0720">Serine protease</keyword>
<dbReference type="PANTHER" id="PTHR43343:SF3">
    <property type="entry name" value="PROTEASE DO-LIKE 8, CHLOROPLASTIC"/>
    <property type="match status" value="1"/>
</dbReference>
<sequence>MFGRPTGVSGSFDKTPDVDRPQPTIAPPDPVLGEAFGRPDGESETLQRDPNAGDVVDDTPDEPADPWRDPMSGVAMDSPAVAVADAVAPSTPGPKLGIRDVLMGGRVHGWALATLGMVALLIGLAGGLVGRWTAEVVTPLNSDSVTLNVDDSGNDDSDSATRVSRVARAMANAVVTIEVRTASSGETGSGFVLDKSGYIATNNHVVTTAATDKNAKLEAVFADRTRVPARLVGRDPKTDLAVIKVDNVKNLTVSTLGESSKVEIGEDVIAFGAPLGLDKTVTSGIVSAVDRPVPLRPDATSDTDAVINAIQTDASINPGNSGGPLVDSKARVIGVNTAALTPSGTSIGLGFAIPIDEAKPVIESLIKTGKMAHPTIGVSAATVRNDRVFGAQVRDVAQGSAAARAGLREGDVITNFNGRAIEGADELTVAVRTSKIDGAVKFTYWREGRTFEGSITPVSDQ</sequence>
<dbReference type="Pfam" id="PF13365">
    <property type="entry name" value="Trypsin_2"/>
    <property type="match status" value="1"/>
</dbReference>
<proteinExistence type="inferred from homology"/>
<feature type="region of interest" description="Disordered" evidence="5">
    <location>
        <begin position="1"/>
        <end position="69"/>
    </location>
</feature>
<feature type="compositionally biased region" description="Acidic residues" evidence="5">
    <location>
        <begin position="55"/>
        <end position="64"/>
    </location>
</feature>
<dbReference type="FunFam" id="2.40.10.10:FF:000001">
    <property type="entry name" value="Periplasmic serine protease DegS"/>
    <property type="match status" value="1"/>
</dbReference>
<organism evidence="8 9">
    <name type="scientific">Gordonia spumicola</name>
    <dbReference type="NCBI Taxonomy" id="589161"/>
    <lineage>
        <taxon>Bacteria</taxon>
        <taxon>Bacillati</taxon>
        <taxon>Actinomycetota</taxon>
        <taxon>Actinomycetes</taxon>
        <taxon>Mycobacteriales</taxon>
        <taxon>Gordoniaceae</taxon>
        <taxon>Gordonia</taxon>
    </lineage>
</organism>
<dbReference type="InterPro" id="IPR036034">
    <property type="entry name" value="PDZ_sf"/>
</dbReference>
<comment type="similarity">
    <text evidence="1">Belongs to the peptidase S1C family.</text>
</comment>
<accession>A0A7I9VAH1</accession>
<gene>
    <name evidence="8" type="ORF">nbrc107696_25160</name>
</gene>
<dbReference type="Pfam" id="PF13180">
    <property type="entry name" value="PDZ_2"/>
    <property type="match status" value="1"/>
</dbReference>
<evidence type="ECO:0000256" key="2">
    <source>
        <dbReference type="ARBA" id="ARBA00022670"/>
    </source>
</evidence>
<dbReference type="SUPFAM" id="SSF50156">
    <property type="entry name" value="PDZ domain-like"/>
    <property type="match status" value="1"/>
</dbReference>
<evidence type="ECO:0000313" key="8">
    <source>
        <dbReference type="EMBL" id="GEE02070.1"/>
    </source>
</evidence>
<dbReference type="AlphaFoldDB" id="A0A7I9VAH1"/>